<keyword evidence="3" id="KW-1185">Reference proteome</keyword>
<reference evidence="2 3" key="1">
    <citation type="submission" date="2019-01" db="EMBL/GenBank/DDBJ databases">
        <title>Ktedonosporobacter rubrisoli SCAWS-G2.</title>
        <authorList>
            <person name="Huang Y."/>
            <person name="Yan B."/>
        </authorList>
    </citation>
    <scope>NUCLEOTIDE SEQUENCE [LARGE SCALE GENOMIC DNA]</scope>
    <source>
        <strain evidence="2 3">SCAWS-G2</strain>
    </source>
</reference>
<gene>
    <name evidence="2" type="ORF">EPA93_20425</name>
</gene>
<dbReference type="CDD" id="cd02440">
    <property type="entry name" value="AdoMet_MTases"/>
    <property type="match status" value="1"/>
</dbReference>
<dbReference type="SUPFAM" id="SSF53335">
    <property type="entry name" value="S-adenosyl-L-methionine-dependent methyltransferases"/>
    <property type="match status" value="1"/>
</dbReference>
<feature type="domain" description="Ribosomal RNA methyltransferase FtsJ" evidence="1">
    <location>
        <begin position="190"/>
        <end position="284"/>
    </location>
</feature>
<dbReference type="PANTHER" id="PTHR37524:SF2">
    <property type="entry name" value="RIBOSOMAL RNA METHYLTRANSFERASE FTSJ DOMAIN-CONTAINING PROTEIN"/>
    <property type="match status" value="1"/>
</dbReference>
<dbReference type="Gene3D" id="3.40.50.150">
    <property type="entry name" value="Vaccinia Virus protein VP39"/>
    <property type="match status" value="1"/>
</dbReference>
<dbReference type="RefSeq" id="WP_129889291.1">
    <property type="nucleotide sequence ID" value="NZ_CP035758.1"/>
</dbReference>
<dbReference type="InterPro" id="IPR029063">
    <property type="entry name" value="SAM-dependent_MTases_sf"/>
</dbReference>
<evidence type="ECO:0000259" key="1">
    <source>
        <dbReference type="Pfam" id="PF01728"/>
    </source>
</evidence>
<protein>
    <recommendedName>
        <fullName evidence="1">Ribosomal RNA methyltransferase FtsJ domain-containing protein</fullName>
    </recommendedName>
</protein>
<dbReference type="KEGG" id="kbs:EPA93_20425"/>
<dbReference type="Proteomes" id="UP000290365">
    <property type="component" value="Chromosome"/>
</dbReference>
<name>A0A4P6JRW3_KTERU</name>
<organism evidence="2 3">
    <name type="scientific">Ktedonosporobacter rubrisoli</name>
    <dbReference type="NCBI Taxonomy" id="2509675"/>
    <lineage>
        <taxon>Bacteria</taxon>
        <taxon>Bacillati</taxon>
        <taxon>Chloroflexota</taxon>
        <taxon>Ktedonobacteria</taxon>
        <taxon>Ktedonobacterales</taxon>
        <taxon>Ktedonosporobacteraceae</taxon>
        <taxon>Ktedonosporobacter</taxon>
    </lineage>
</organism>
<dbReference type="GO" id="GO:0032259">
    <property type="term" value="P:methylation"/>
    <property type="evidence" value="ECO:0007669"/>
    <property type="project" value="InterPro"/>
</dbReference>
<evidence type="ECO:0000313" key="3">
    <source>
        <dbReference type="Proteomes" id="UP000290365"/>
    </source>
</evidence>
<dbReference type="GO" id="GO:0008168">
    <property type="term" value="F:methyltransferase activity"/>
    <property type="evidence" value="ECO:0007669"/>
    <property type="project" value="InterPro"/>
</dbReference>
<proteinExistence type="predicted"/>
<dbReference type="OrthoDB" id="154490at2"/>
<dbReference type="AlphaFoldDB" id="A0A4P6JRW3"/>
<accession>A0A4P6JRW3</accession>
<dbReference type="EMBL" id="CP035758">
    <property type="protein sequence ID" value="QBD78238.1"/>
    <property type="molecule type" value="Genomic_DNA"/>
</dbReference>
<dbReference type="InterPro" id="IPR002877">
    <property type="entry name" value="RNA_MeTrfase_FtsJ_dom"/>
</dbReference>
<dbReference type="Pfam" id="PF01728">
    <property type="entry name" value="FtsJ"/>
    <property type="match status" value="1"/>
</dbReference>
<evidence type="ECO:0000313" key="2">
    <source>
        <dbReference type="EMBL" id="QBD78238.1"/>
    </source>
</evidence>
<sequence length="361" mass="39897">MSIENMIIVTAHAEFAQAAVSELKQLDKRLTSIEELAPGIVLCGAPDIVTLINKASREQLIFTRHIAPVQATVNLSNTQRDIGMIATAIADLPTFALLERGTHFSVQSRLVQTDRSLGERAYSGGQLNKDLAEAIADETGALESIKKPQIVVSILCTMYKGYLGISPVEENRSNWPGGSRHYAQTAEQISRAEFKLLEALEVFELALPHQGRALDLGAAPGGWTRLLLDAGLHVIAVDPAKLDPRLVRRRGLEHYQGYAENYLEEAIRRHYKFDIIVNDMRMDAREAARLLAKAAQCLRADGIVVSVLKLPHATAEINPQATLREALSILRKHYGILQARQLFHNRQEVTIVAAQPLTKRA</sequence>
<dbReference type="PANTHER" id="PTHR37524">
    <property type="entry name" value="RIBOSOMAL RNA LARGE SUBUNIT METHYLTRANSFERASE M"/>
    <property type="match status" value="1"/>
</dbReference>